<feature type="signal peptide" evidence="1">
    <location>
        <begin position="1"/>
        <end position="28"/>
    </location>
</feature>
<organism evidence="2 3">
    <name type="scientific">Alkalihalophilus pseudofirmus</name>
    <name type="common">Bacillus pseudofirmus</name>
    <dbReference type="NCBI Taxonomy" id="79885"/>
    <lineage>
        <taxon>Bacteria</taxon>
        <taxon>Bacillati</taxon>
        <taxon>Bacillota</taxon>
        <taxon>Bacilli</taxon>
        <taxon>Bacillales</taxon>
        <taxon>Bacillaceae</taxon>
        <taxon>Alkalihalophilus</taxon>
    </lineage>
</organism>
<protein>
    <recommendedName>
        <fullName evidence="4">Lipoprotein</fullName>
    </recommendedName>
</protein>
<feature type="chain" id="PRO_5042514616" description="Lipoprotein" evidence="1">
    <location>
        <begin position="29"/>
        <end position="146"/>
    </location>
</feature>
<name>A0AAJ2NPZ5_ALKPS</name>
<keyword evidence="1" id="KW-0732">Signal</keyword>
<proteinExistence type="predicted"/>
<evidence type="ECO:0000313" key="3">
    <source>
        <dbReference type="Proteomes" id="UP001285636"/>
    </source>
</evidence>
<dbReference type="RefSeq" id="WP_323467122.1">
    <property type="nucleotide sequence ID" value="NZ_CP144224.1"/>
</dbReference>
<dbReference type="PROSITE" id="PS51257">
    <property type="entry name" value="PROKAR_LIPOPROTEIN"/>
    <property type="match status" value="1"/>
</dbReference>
<accession>A0AAJ2NPZ5</accession>
<gene>
    <name evidence="2" type="ORF">RYX45_14200</name>
</gene>
<reference evidence="2" key="1">
    <citation type="submission" date="2023-10" db="EMBL/GenBank/DDBJ databases">
        <title>Screening of Alkalihalophilus pseudofirmusBZ-TG-HK211 and Its Alleviation of Salt Stress on Rapeseed Growth.</title>
        <authorList>
            <person name="Zhao B."/>
            <person name="Guo T."/>
        </authorList>
    </citation>
    <scope>NUCLEOTIDE SEQUENCE</scope>
    <source>
        <strain evidence="2">BZ-TG-HK211</strain>
    </source>
</reference>
<evidence type="ECO:0008006" key="4">
    <source>
        <dbReference type="Google" id="ProtNLM"/>
    </source>
</evidence>
<dbReference type="AlphaFoldDB" id="A0AAJ2NPZ5"/>
<sequence length="146" mass="17058">MFNKRLLQLIMVSILVCLISACNRDASAQPDSLLTEEQVQRFELAKEDLPEEDFNHYKVEPDLPVLSEYAMYETYLYTAVNLDEDQFEMVKEDYFNEVVNYDLYKEFSEALLTKGELIDETDSMSDRTYAYHVIGNIKFISPEHGD</sequence>
<dbReference type="Proteomes" id="UP001285636">
    <property type="component" value="Unassembled WGS sequence"/>
</dbReference>
<evidence type="ECO:0000313" key="2">
    <source>
        <dbReference type="EMBL" id="MDV2886338.1"/>
    </source>
</evidence>
<dbReference type="EMBL" id="JAWJAY010000003">
    <property type="protein sequence ID" value="MDV2886338.1"/>
    <property type="molecule type" value="Genomic_DNA"/>
</dbReference>
<evidence type="ECO:0000256" key="1">
    <source>
        <dbReference type="SAM" id="SignalP"/>
    </source>
</evidence>
<comment type="caution">
    <text evidence="2">The sequence shown here is derived from an EMBL/GenBank/DDBJ whole genome shotgun (WGS) entry which is preliminary data.</text>
</comment>